<keyword evidence="2" id="KW-1185">Reference proteome</keyword>
<protein>
    <submittedName>
        <fullName evidence="1">AP2/ERF and B3 domain-containing transcription factor</fullName>
    </submittedName>
</protein>
<name>A0ACC1XDP9_MELAZ</name>
<sequence length="357" mass="41076">MEEEMLSMISNGETNTIAESSDSISSTRSIPVSKRSRHVSVSSKFKGLVPQQNGHWGAQIYANHQRIWLGTFKSEKEAAMAYDSAAIRLRSADSHRNFPWTKITIEEPNFQSHYSTEAVLNMIRDGSYAFKFAEFLRNHSKSVQKDKFTQMKTHTNGWLMCRQLFQKELTPSDVGKLNRLVIPKKFAVKYFPQISESGEDRAENDKADDVLLVFHDRMMRLWKFRYCYWRSSQSFVFTRGWNRFVKENQLKANDTITFYLCDLRENANVTKTFCMIDVIKGESSDSLTEVSNKCIDIQVDLQLQIGQSVVHDTNQNRVEEDDKSNKLEAAEEVELTGPSPISDSEPKPFKLFGVAIF</sequence>
<proteinExistence type="predicted"/>
<accession>A0ACC1XDP9</accession>
<organism evidence="1 2">
    <name type="scientific">Melia azedarach</name>
    <name type="common">Chinaberry tree</name>
    <dbReference type="NCBI Taxonomy" id="155640"/>
    <lineage>
        <taxon>Eukaryota</taxon>
        <taxon>Viridiplantae</taxon>
        <taxon>Streptophyta</taxon>
        <taxon>Embryophyta</taxon>
        <taxon>Tracheophyta</taxon>
        <taxon>Spermatophyta</taxon>
        <taxon>Magnoliopsida</taxon>
        <taxon>eudicotyledons</taxon>
        <taxon>Gunneridae</taxon>
        <taxon>Pentapetalae</taxon>
        <taxon>rosids</taxon>
        <taxon>malvids</taxon>
        <taxon>Sapindales</taxon>
        <taxon>Meliaceae</taxon>
        <taxon>Melia</taxon>
    </lineage>
</organism>
<gene>
    <name evidence="1" type="ORF">OWV82_019377</name>
</gene>
<evidence type="ECO:0000313" key="1">
    <source>
        <dbReference type="EMBL" id="KAJ4709611.1"/>
    </source>
</evidence>
<dbReference type="Proteomes" id="UP001164539">
    <property type="component" value="Chromosome 10"/>
</dbReference>
<dbReference type="EMBL" id="CM051403">
    <property type="protein sequence ID" value="KAJ4709611.1"/>
    <property type="molecule type" value="Genomic_DNA"/>
</dbReference>
<reference evidence="1 2" key="1">
    <citation type="journal article" date="2023" name="Science">
        <title>Complex scaffold remodeling in plant triterpene biosynthesis.</title>
        <authorList>
            <person name="De La Pena R."/>
            <person name="Hodgson H."/>
            <person name="Liu J.C."/>
            <person name="Stephenson M.J."/>
            <person name="Martin A.C."/>
            <person name="Owen C."/>
            <person name="Harkess A."/>
            <person name="Leebens-Mack J."/>
            <person name="Jimenez L.E."/>
            <person name="Osbourn A."/>
            <person name="Sattely E.S."/>
        </authorList>
    </citation>
    <scope>NUCLEOTIDE SEQUENCE [LARGE SCALE GENOMIC DNA]</scope>
    <source>
        <strain evidence="2">cv. JPN11</strain>
        <tissue evidence="1">Leaf</tissue>
    </source>
</reference>
<comment type="caution">
    <text evidence="1">The sequence shown here is derived from an EMBL/GenBank/DDBJ whole genome shotgun (WGS) entry which is preliminary data.</text>
</comment>
<evidence type="ECO:0000313" key="2">
    <source>
        <dbReference type="Proteomes" id="UP001164539"/>
    </source>
</evidence>